<keyword evidence="2" id="KW-1185">Reference proteome</keyword>
<dbReference type="EMBL" id="CM039429">
    <property type="protein sequence ID" value="KAI4349339.1"/>
    <property type="molecule type" value="Genomic_DNA"/>
</dbReference>
<dbReference type="Proteomes" id="UP000828941">
    <property type="component" value="Chromosome 4"/>
</dbReference>
<comment type="caution">
    <text evidence="1">The sequence shown here is derived from an EMBL/GenBank/DDBJ whole genome shotgun (WGS) entry which is preliminary data.</text>
</comment>
<protein>
    <submittedName>
        <fullName evidence="1">Uncharacterized protein</fullName>
    </submittedName>
</protein>
<evidence type="ECO:0000313" key="2">
    <source>
        <dbReference type="Proteomes" id="UP000828941"/>
    </source>
</evidence>
<sequence>MILRSSSTPVLGSLLPESPCNNLHFETSHGVVKHLPTSFPQNNHKFPFHQTGSVNFSQVSCNSSPISPSIADLNRHKGFRRAQSEGNLHNLAYASCSNNNTEDPFCDFSDPPKRGPKCLTLQRIPSFSLCNSEAMFEEDEEDEIDTEDEEKIQELEENNGFTLENKIEGMILTEEVKFKDEVCSVGYVAEKGQEVVANEIYLARGLGVDGCGDGIGGYRGSGGNGGGSSDYSSMGSGGDDGDRQGVEEYYKRMVEENPGNPLFLRNYAQFLYQCKQDHEGAEEYYSRAILADPKDGGVLSDYAKLLWELHHDQDRATSYFERAVQASPEDSHVQAAYASFLWNTEEDEDNCNESHCLPPHFHHGPMASVGVS</sequence>
<gene>
    <name evidence="1" type="ORF">L6164_009939</name>
</gene>
<proteinExistence type="predicted"/>
<organism evidence="1 2">
    <name type="scientific">Bauhinia variegata</name>
    <name type="common">Purple orchid tree</name>
    <name type="synonym">Phanera variegata</name>
    <dbReference type="NCBI Taxonomy" id="167791"/>
    <lineage>
        <taxon>Eukaryota</taxon>
        <taxon>Viridiplantae</taxon>
        <taxon>Streptophyta</taxon>
        <taxon>Embryophyta</taxon>
        <taxon>Tracheophyta</taxon>
        <taxon>Spermatophyta</taxon>
        <taxon>Magnoliopsida</taxon>
        <taxon>eudicotyledons</taxon>
        <taxon>Gunneridae</taxon>
        <taxon>Pentapetalae</taxon>
        <taxon>rosids</taxon>
        <taxon>fabids</taxon>
        <taxon>Fabales</taxon>
        <taxon>Fabaceae</taxon>
        <taxon>Cercidoideae</taxon>
        <taxon>Cercideae</taxon>
        <taxon>Bauhiniinae</taxon>
        <taxon>Bauhinia</taxon>
    </lineage>
</organism>
<reference evidence="1 2" key="1">
    <citation type="journal article" date="2022" name="DNA Res.">
        <title>Chromosomal-level genome assembly of the orchid tree Bauhinia variegata (Leguminosae; Cercidoideae) supports the allotetraploid origin hypothesis of Bauhinia.</title>
        <authorList>
            <person name="Zhong Y."/>
            <person name="Chen Y."/>
            <person name="Zheng D."/>
            <person name="Pang J."/>
            <person name="Liu Y."/>
            <person name="Luo S."/>
            <person name="Meng S."/>
            <person name="Qian L."/>
            <person name="Wei D."/>
            <person name="Dai S."/>
            <person name="Zhou R."/>
        </authorList>
    </citation>
    <scope>NUCLEOTIDE SEQUENCE [LARGE SCALE GENOMIC DNA]</scope>
    <source>
        <strain evidence="1">BV-YZ2020</strain>
    </source>
</reference>
<name>A0ACB9PMT6_BAUVA</name>
<evidence type="ECO:0000313" key="1">
    <source>
        <dbReference type="EMBL" id="KAI4349339.1"/>
    </source>
</evidence>
<accession>A0ACB9PMT6</accession>